<proteinExistence type="predicted"/>
<dbReference type="AlphaFoldDB" id="A0A1C7NR92"/>
<evidence type="ECO:0000313" key="1">
    <source>
        <dbReference type="EMBL" id="OBZ91612.1"/>
    </source>
</evidence>
<gene>
    <name evidence="1" type="ORF">A0J61_00339</name>
</gene>
<reference evidence="1 2" key="1">
    <citation type="submission" date="2016-03" db="EMBL/GenBank/DDBJ databases">
        <title>Choanephora cucurbitarum.</title>
        <authorList>
            <person name="Min B."/>
            <person name="Park H."/>
            <person name="Park J.-H."/>
            <person name="Shin H.-D."/>
            <person name="Choi I.-G."/>
        </authorList>
    </citation>
    <scope>NUCLEOTIDE SEQUENCE [LARGE SCALE GENOMIC DNA]</scope>
    <source>
        <strain evidence="1 2">KUS-F28377</strain>
    </source>
</reference>
<organism evidence="1 2">
    <name type="scientific">Choanephora cucurbitarum</name>
    <dbReference type="NCBI Taxonomy" id="101091"/>
    <lineage>
        <taxon>Eukaryota</taxon>
        <taxon>Fungi</taxon>
        <taxon>Fungi incertae sedis</taxon>
        <taxon>Mucoromycota</taxon>
        <taxon>Mucoromycotina</taxon>
        <taxon>Mucoromycetes</taxon>
        <taxon>Mucorales</taxon>
        <taxon>Mucorineae</taxon>
        <taxon>Choanephoraceae</taxon>
        <taxon>Choanephoroideae</taxon>
        <taxon>Choanephora</taxon>
    </lineage>
</organism>
<dbReference type="OrthoDB" id="2203721at2759"/>
<protein>
    <recommendedName>
        <fullName evidence="3">HNH nuclease domain-containing protein</fullName>
    </recommendedName>
</protein>
<dbReference type="InParanoid" id="A0A1C7NR92"/>
<sequence>MKTRKRRLIQTNRSLEVWDSPPSPEEIIELARLSRGRCAISGILGHWSLSEHLIPPPFLLEFDHMVPISMGGSFGKQNLQVLIRCLNQVKGNHSDDELRRWLKAFRETNTLTIKTLAKKR</sequence>
<name>A0A1C7NR92_9FUNG</name>
<comment type="caution">
    <text evidence="1">The sequence shown here is derived from an EMBL/GenBank/DDBJ whole genome shotgun (WGS) entry which is preliminary data.</text>
</comment>
<accession>A0A1C7NR92</accession>
<evidence type="ECO:0000313" key="2">
    <source>
        <dbReference type="Proteomes" id="UP000093000"/>
    </source>
</evidence>
<dbReference type="Proteomes" id="UP000093000">
    <property type="component" value="Unassembled WGS sequence"/>
</dbReference>
<dbReference type="Gene3D" id="1.10.30.50">
    <property type="match status" value="1"/>
</dbReference>
<dbReference type="EMBL" id="LUGH01000007">
    <property type="protein sequence ID" value="OBZ91612.1"/>
    <property type="molecule type" value="Genomic_DNA"/>
</dbReference>
<evidence type="ECO:0008006" key="3">
    <source>
        <dbReference type="Google" id="ProtNLM"/>
    </source>
</evidence>
<keyword evidence="2" id="KW-1185">Reference proteome</keyword>